<dbReference type="SUPFAM" id="SSF46689">
    <property type="entry name" value="Homeodomain-like"/>
    <property type="match status" value="1"/>
</dbReference>
<proteinExistence type="predicted"/>
<name>A0ABR8Q1Z8_9CLOT</name>
<keyword evidence="5" id="KW-0902">Two-component regulatory system</keyword>
<feature type="domain" description="Response regulatory" evidence="12">
    <location>
        <begin position="3"/>
        <end position="121"/>
    </location>
</feature>
<dbReference type="InterPro" id="IPR051552">
    <property type="entry name" value="HptR"/>
</dbReference>
<protein>
    <recommendedName>
        <fullName evidence="2">Stage 0 sporulation protein A homolog</fullName>
    </recommendedName>
</protein>
<dbReference type="EMBL" id="JACSQZ010000011">
    <property type="protein sequence ID" value="MBD7914446.1"/>
    <property type="molecule type" value="Genomic_DNA"/>
</dbReference>
<evidence type="ECO:0000256" key="10">
    <source>
        <dbReference type="PROSITE-ProRule" id="PRU00169"/>
    </source>
</evidence>
<accession>A0ABR8Q1Z8</accession>
<keyword evidence="8" id="KW-0804">Transcription</keyword>
<evidence type="ECO:0000256" key="2">
    <source>
        <dbReference type="ARBA" id="ARBA00018672"/>
    </source>
</evidence>
<feature type="domain" description="HTH araC/xylS-type" evidence="11">
    <location>
        <begin position="428"/>
        <end position="526"/>
    </location>
</feature>
<dbReference type="InterPro" id="IPR018060">
    <property type="entry name" value="HTH_AraC"/>
</dbReference>
<feature type="modified residue" description="4-aspartylphosphate" evidence="10">
    <location>
        <position position="55"/>
    </location>
</feature>
<keyword evidence="7" id="KW-0238">DNA-binding</keyword>
<dbReference type="PANTHER" id="PTHR42713:SF3">
    <property type="entry name" value="TRANSCRIPTIONAL REGULATORY PROTEIN HPTR"/>
    <property type="match status" value="1"/>
</dbReference>
<dbReference type="SMART" id="SM00342">
    <property type="entry name" value="HTH_ARAC"/>
    <property type="match status" value="1"/>
</dbReference>
<dbReference type="PROSITE" id="PS50110">
    <property type="entry name" value="RESPONSE_REGULATORY"/>
    <property type="match status" value="1"/>
</dbReference>
<dbReference type="Pfam" id="PF00072">
    <property type="entry name" value="Response_reg"/>
    <property type="match status" value="1"/>
</dbReference>
<dbReference type="PROSITE" id="PS01124">
    <property type="entry name" value="HTH_ARAC_FAMILY_2"/>
    <property type="match status" value="1"/>
</dbReference>
<dbReference type="CDD" id="cd17536">
    <property type="entry name" value="REC_YesN-like"/>
    <property type="match status" value="1"/>
</dbReference>
<dbReference type="InterPro" id="IPR011006">
    <property type="entry name" value="CheY-like_superfamily"/>
</dbReference>
<comment type="caution">
    <text evidence="13">The sequence shown here is derived from an EMBL/GenBank/DDBJ whole genome shotgun (WGS) entry which is preliminary data.</text>
</comment>
<evidence type="ECO:0000256" key="4">
    <source>
        <dbReference type="ARBA" id="ARBA00022553"/>
    </source>
</evidence>
<keyword evidence="3" id="KW-0963">Cytoplasm</keyword>
<dbReference type="PROSITE" id="PS00041">
    <property type="entry name" value="HTH_ARAC_FAMILY_1"/>
    <property type="match status" value="1"/>
</dbReference>
<keyword evidence="14" id="KW-1185">Reference proteome</keyword>
<reference evidence="13 14" key="1">
    <citation type="submission" date="2020-08" db="EMBL/GenBank/DDBJ databases">
        <title>A Genomic Blueprint of the Chicken Gut Microbiome.</title>
        <authorList>
            <person name="Gilroy R."/>
            <person name="Ravi A."/>
            <person name="Getino M."/>
            <person name="Pursley I."/>
            <person name="Horton D.L."/>
            <person name="Alikhan N.-F."/>
            <person name="Baker D."/>
            <person name="Gharbi K."/>
            <person name="Hall N."/>
            <person name="Watson M."/>
            <person name="Adriaenssens E.M."/>
            <person name="Foster-Nyarko E."/>
            <person name="Jarju S."/>
            <person name="Secka A."/>
            <person name="Antonio M."/>
            <person name="Oren A."/>
            <person name="Chaudhuri R."/>
            <person name="La Ragione R.M."/>
            <person name="Hildebrand F."/>
            <person name="Pallen M.J."/>
        </authorList>
    </citation>
    <scope>NUCLEOTIDE SEQUENCE [LARGE SCALE GENOMIC DNA]</scope>
    <source>
        <strain evidence="13 14">Sa3CUN1</strain>
    </source>
</reference>
<dbReference type="InterPro" id="IPR009057">
    <property type="entry name" value="Homeodomain-like_sf"/>
</dbReference>
<dbReference type="SUPFAM" id="SSF52172">
    <property type="entry name" value="CheY-like"/>
    <property type="match status" value="1"/>
</dbReference>
<dbReference type="PANTHER" id="PTHR42713">
    <property type="entry name" value="HISTIDINE KINASE-RELATED"/>
    <property type="match status" value="1"/>
</dbReference>
<sequence length="530" mass="63666">MIKTLIVDDEPFIRQGLKVLIDWEKYGYEIIDESENGIRAMEIIKEKEIELVITDIKMPQMDGLELIEYVYKNISKKINFIVLSGFSEFEYARKAMKYNVRDYLLKPIQREELINSLVKIQERHNNIILKKEEKENNEKLIYDKYLSELISGRYDEKSLNYIKNRFNPSCEIRYINIEVNYNNERYFNMTHEEKRLGQHNLYKRILDWLGKDYYNVIFDVINEKDCYDIGFIYEKRLSREKCISEKEYIRNLIDYVKEGYKYEFYIYIGQQVKCIEELEISYKTSIIAKMFSNFSIDSKISYYDDIMNNSESYSIEKKYMDDLIKAIEENDKEQIIECVDKFYNSFKNHFIDLDIITINIDYLLCNLINIARGIDEKVDQQKIIQYISLGVFKENISRGSSKHLKEFSLEFSNYLVQIRQKNSQGILDHIDREISVHYMDKLSLKSLGEKYYINSAYLGQIFKKKYNMSFKDYLNVYRIDRAEEILMNSDDKIYKIAEQVGYNNTDYFISKFVQLKGETPLQYRKKIKSK</sequence>
<evidence type="ECO:0000313" key="13">
    <source>
        <dbReference type="EMBL" id="MBD7914446.1"/>
    </source>
</evidence>
<evidence type="ECO:0000256" key="9">
    <source>
        <dbReference type="ARBA" id="ARBA00024867"/>
    </source>
</evidence>
<keyword evidence="4 10" id="KW-0597">Phosphoprotein</keyword>
<evidence type="ECO:0000256" key="8">
    <source>
        <dbReference type="ARBA" id="ARBA00023163"/>
    </source>
</evidence>
<dbReference type="Gene3D" id="1.10.10.60">
    <property type="entry name" value="Homeodomain-like"/>
    <property type="match status" value="2"/>
</dbReference>
<gene>
    <name evidence="13" type="ORF">H9660_04745</name>
</gene>
<evidence type="ECO:0000256" key="1">
    <source>
        <dbReference type="ARBA" id="ARBA00004496"/>
    </source>
</evidence>
<evidence type="ECO:0000259" key="12">
    <source>
        <dbReference type="PROSITE" id="PS50110"/>
    </source>
</evidence>
<evidence type="ECO:0000256" key="3">
    <source>
        <dbReference type="ARBA" id="ARBA00022490"/>
    </source>
</evidence>
<dbReference type="RefSeq" id="WP_191749060.1">
    <property type="nucleotide sequence ID" value="NZ_JACSQZ010000011.1"/>
</dbReference>
<evidence type="ECO:0000256" key="5">
    <source>
        <dbReference type="ARBA" id="ARBA00023012"/>
    </source>
</evidence>
<dbReference type="InterPro" id="IPR018062">
    <property type="entry name" value="HTH_AraC-typ_CS"/>
</dbReference>
<evidence type="ECO:0000256" key="6">
    <source>
        <dbReference type="ARBA" id="ARBA00023015"/>
    </source>
</evidence>
<dbReference type="Pfam" id="PF12833">
    <property type="entry name" value="HTH_18"/>
    <property type="match status" value="1"/>
</dbReference>
<evidence type="ECO:0000313" key="14">
    <source>
        <dbReference type="Proteomes" id="UP000640335"/>
    </source>
</evidence>
<dbReference type="SMART" id="SM00448">
    <property type="entry name" value="REC"/>
    <property type="match status" value="1"/>
</dbReference>
<dbReference type="InterPro" id="IPR001789">
    <property type="entry name" value="Sig_transdc_resp-reg_receiver"/>
</dbReference>
<keyword evidence="6" id="KW-0805">Transcription regulation</keyword>
<comment type="function">
    <text evidence="9">May play the central regulatory role in sporulation. It may be an element of the effector pathway responsible for the activation of sporulation genes in response to nutritional stress. Spo0A may act in concert with spo0H (a sigma factor) to control the expression of some genes that are critical to the sporulation process.</text>
</comment>
<evidence type="ECO:0000256" key="7">
    <source>
        <dbReference type="ARBA" id="ARBA00023125"/>
    </source>
</evidence>
<dbReference type="Gene3D" id="3.40.50.2300">
    <property type="match status" value="1"/>
</dbReference>
<comment type="subcellular location">
    <subcellularLocation>
        <location evidence="1">Cytoplasm</location>
    </subcellularLocation>
</comment>
<organism evidence="13 14">
    <name type="scientific">Clostridium gallinarum</name>
    <dbReference type="NCBI Taxonomy" id="2762246"/>
    <lineage>
        <taxon>Bacteria</taxon>
        <taxon>Bacillati</taxon>
        <taxon>Bacillota</taxon>
        <taxon>Clostridia</taxon>
        <taxon>Eubacteriales</taxon>
        <taxon>Clostridiaceae</taxon>
        <taxon>Clostridium</taxon>
    </lineage>
</organism>
<evidence type="ECO:0000259" key="11">
    <source>
        <dbReference type="PROSITE" id="PS01124"/>
    </source>
</evidence>
<dbReference type="Proteomes" id="UP000640335">
    <property type="component" value="Unassembled WGS sequence"/>
</dbReference>